<proteinExistence type="predicted"/>
<dbReference type="SUPFAM" id="SSF53448">
    <property type="entry name" value="Nucleotide-diphospho-sugar transferases"/>
    <property type="match status" value="1"/>
</dbReference>
<evidence type="ECO:0000313" key="4">
    <source>
        <dbReference type="Proteomes" id="UP000657592"/>
    </source>
</evidence>
<evidence type="ECO:0000256" key="1">
    <source>
        <dbReference type="SAM" id="MobiDB-lite"/>
    </source>
</evidence>
<organism evidence="3 4">
    <name type="scientific">Microbacterium album</name>
    <dbReference type="NCBI Taxonomy" id="2053191"/>
    <lineage>
        <taxon>Bacteria</taxon>
        <taxon>Bacillati</taxon>
        <taxon>Actinomycetota</taxon>
        <taxon>Actinomycetes</taxon>
        <taxon>Micrococcales</taxon>
        <taxon>Microbacteriaceae</taxon>
        <taxon>Microbacterium</taxon>
    </lineage>
</organism>
<dbReference type="PANTHER" id="PTHR43685">
    <property type="entry name" value="GLYCOSYLTRANSFERASE"/>
    <property type="match status" value="1"/>
</dbReference>
<accession>A0A917IHI9</accession>
<dbReference type="CDD" id="cd00761">
    <property type="entry name" value="Glyco_tranf_GTA_type"/>
    <property type="match status" value="1"/>
</dbReference>
<reference evidence="3" key="2">
    <citation type="submission" date="2020-09" db="EMBL/GenBank/DDBJ databases">
        <authorList>
            <person name="Sun Q."/>
            <person name="Zhou Y."/>
        </authorList>
    </citation>
    <scope>NUCLEOTIDE SEQUENCE</scope>
    <source>
        <strain evidence="3">CGMCC 1.15794</strain>
    </source>
</reference>
<evidence type="ECO:0000259" key="2">
    <source>
        <dbReference type="Pfam" id="PF00535"/>
    </source>
</evidence>
<reference evidence="3" key="1">
    <citation type="journal article" date="2014" name="Int. J. Syst. Evol. Microbiol.">
        <title>Complete genome sequence of Corynebacterium casei LMG S-19264T (=DSM 44701T), isolated from a smear-ripened cheese.</title>
        <authorList>
            <consortium name="US DOE Joint Genome Institute (JGI-PGF)"/>
            <person name="Walter F."/>
            <person name="Albersmeier A."/>
            <person name="Kalinowski J."/>
            <person name="Ruckert C."/>
        </authorList>
    </citation>
    <scope>NUCLEOTIDE SEQUENCE</scope>
    <source>
        <strain evidence="3">CGMCC 1.15794</strain>
    </source>
</reference>
<sequence length="421" mass="46333">MTGAPIDGTTGLGAPIGLSAPTGMSAPTADVSRPRESPPRPARSRRLPAARLRPEPSRARATVSVVVPCFNYARFLEQAVGSALRQRGVDVEVIVVDDASTDASLQVARRLAHADPRVRVLANARNLGPVHTFNRGLRAATGEFLVRLDADDLLTPGALERAAAVFQHLPSVGMVYGRPLHFAHARGPARLRARSWTVWDGRAWLEARCAAGDNVITSPEVVVRRSILAAIGGQRDLAHTHDMELWLRIAAHADVAYVAGCDQAWHREHPDSLSTRAQEPRVFLREVRAGFDMLCDALGEGERLRRRARRAVALAALRHGRRDIDRARLTREAEELLAFAVETFPWVLATPEGRRFEAARRRAHGWPRLLAIAAGAAPRLLRRLQVRVRLARWHRTGVYEPLRAARSLARGAQPLPPREAA</sequence>
<comment type="caution">
    <text evidence="3">The sequence shown here is derived from an EMBL/GenBank/DDBJ whole genome shotgun (WGS) entry which is preliminary data.</text>
</comment>
<dbReference type="Proteomes" id="UP000657592">
    <property type="component" value="Unassembled WGS sequence"/>
</dbReference>
<evidence type="ECO:0000313" key="3">
    <source>
        <dbReference type="EMBL" id="GGH49055.1"/>
    </source>
</evidence>
<feature type="region of interest" description="Disordered" evidence="1">
    <location>
        <begin position="1"/>
        <end position="55"/>
    </location>
</feature>
<keyword evidence="4" id="KW-1185">Reference proteome</keyword>
<dbReference type="Gene3D" id="3.90.550.10">
    <property type="entry name" value="Spore Coat Polysaccharide Biosynthesis Protein SpsA, Chain A"/>
    <property type="match status" value="1"/>
</dbReference>
<dbReference type="Pfam" id="PF00535">
    <property type="entry name" value="Glycos_transf_2"/>
    <property type="match status" value="1"/>
</dbReference>
<dbReference type="PANTHER" id="PTHR43685:SF2">
    <property type="entry name" value="GLYCOSYLTRANSFERASE 2-LIKE DOMAIN-CONTAINING PROTEIN"/>
    <property type="match status" value="1"/>
</dbReference>
<name>A0A917IHI9_9MICO</name>
<dbReference type="EMBL" id="BMJY01000016">
    <property type="protein sequence ID" value="GGH49055.1"/>
    <property type="molecule type" value="Genomic_DNA"/>
</dbReference>
<feature type="domain" description="Glycosyltransferase 2-like" evidence="2">
    <location>
        <begin position="64"/>
        <end position="190"/>
    </location>
</feature>
<dbReference type="InterPro" id="IPR050834">
    <property type="entry name" value="Glycosyltransf_2"/>
</dbReference>
<dbReference type="AlphaFoldDB" id="A0A917IHI9"/>
<dbReference type="InterPro" id="IPR001173">
    <property type="entry name" value="Glyco_trans_2-like"/>
</dbReference>
<protein>
    <recommendedName>
        <fullName evidence="2">Glycosyltransferase 2-like domain-containing protein</fullName>
    </recommendedName>
</protein>
<gene>
    <name evidence="3" type="ORF">GCM10010921_26980</name>
</gene>
<dbReference type="InterPro" id="IPR029044">
    <property type="entry name" value="Nucleotide-diphossugar_trans"/>
</dbReference>